<evidence type="ECO:0000256" key="6">
    <source>
        <dbReference type="ARBA" id="ARBA00023136"/>
    </source>
</evidence>
<evidence type="ECO:0000256" key="2">
    <source>
        <dbReference type="ARBA" id="ARBA00022448"/>
    </source>
</evidence>
<feature type="domain" description="ABC transmembrane type-1" evidence="8">
    <location>
        <begin position="96"/>
        <end position="285"/>
    </location>
</feature>
<dbReference type="PANTHER" id="PTHR43386">
    <property type="entry name" value="OLIGOPEPTIDE TRANSPORT SYSTEM PERMEASE PROTEIN APPC"/>
    <property type="match status" value="1"/>
</dbReference>
<dbReference type="Gene3D" id="1.10.3720.10">
    <property type="entry name" value="MetI-like"/>
    <property type="match status" value="1"/>
</dbReference>
<dbReference type="InterPro" id="IPR050366">
    <property type="entry name" value="BP-dependent_transpt_permease"/>
</dbReference>
<dbReference type="Proteomes" id="UP000027142">
    <property type="component" value="Chromosome"/>
</dbReference>
<reference evidence="9 10" key="1">
    <citation type="journal article" date="2014" name="Gene">
        <title>A comparative genomic analysis of the alkalitolerant soil bacterium Bacillus lehensis G1.</title>
        <authorList>
            <person name="Noor Y.M."/>
            <person name="Samsulrizal N.H."/>
            <person name="Jema'on N.A."/>
            <person name="Low K.O."/>
            <person name="Ramli A.N."/>
            <person name="Alias N.I."/>
            <person name="Damis S.I."/>
            <person name="Fuzi S.F."/>
            <person name="Isa M.N."/>
            <person name="Murad A.M."/>
            <person name="Raih M.F."/>
            <person name="Bakar F.D."/>
            <person name="Najimudin N."/>
            <person name="Mahadi N.M."/>
            <person name="Illias R.M."/>
        </authorList>
    </citation>
    <scope>NUCLEOTIDE SEQUENCE [LARGE SCALE GENOMIC DNA]</scope>
    <source>
        <strain evidence="9 10">G1</strain>
    </source>
</reference>
<evidence type="ECO:0000259" key="8">
    <source>
        <dbReference type="PROSITE" id="PS50928"/>
    </source>
</evidence>
<dbReference type="HOGENOM" id="CLU_028518_1_1_9"/>
<dbReference type="InterPro" id="IPR025966">
    <property type="entry name" value="OppC_N"/>
</dbReference>
<dbReference type="InterPro" id="IPR000515">
    <property type="entry name" value="MetI-like"/>
</dbReference>
<dbReference type="Pfam" id="PF00528">
    <property type="entry name" value="BPD_transp_1"/>
    <property type="match status" value="1"/>
</dbReference>
<keyword evidence="2 7" id="KW-0813">Transport</keyword>
<keyword evidence="5 7" id="KW-1133">Transmembrane helix</keyword>
<evidence type="ECO:0000313" key="10">
    <source>
        <dbReference type="Proteomes" id="UP000027142"/>
    </source>
</evidence>
<dbReference type="AlphaFoldDB" id="A0A060M924"/>
<dbReference type="SUPFAM" id="SSF161098">
    <property type="entry name" value="MetI-like"/>
    <property type="match status" value="1"/>
</dbReference>
<dbReference type="KEGG" id="ble:BleG1_4025"/>
<comment type="similarity">
    <text evidence="7">Belongs to the binding-protein-dependent transport system permease family.</text>
</comment>
<keyword evidence="10" id="KW-1185">Reference proteome</keyword>
<dbReference type="PROSITE" id="PS50928">
    <property type="entry name" value="ABC_TM1"/>
    <property type="match status" value="1"/>
</dbReference>
<dbReference type="PANTHER" id="PTHR43386:SF1">
    <property type="entry name" value="D,D-DIPEPTIDE TRANSPORT SYSTEM PERMEASE PROTEIN DDPC-RELATED"/>
    <property type="match status" value="1"/>
</dbReference>
<dbReference type="InterPro" id="IPR035906">
    <property type="entry name" value="MetI-like_sf"/>
</dbReference>
<proteinExistence type="inferred from homology"/>
<evidence type="ECO:0000256" key="1">
    <source>
        <dbReference type="ARBA" id="ARBA00004651"/>
    </source>
</evidence>
<keyword evidence="6 7" id="KW-0472">Membrane</keyword>
<evidence type="ECO:0000256" key="4">
    <source>
        <dbReference type="ARBA" id="ARBA00022692"/>
    </source>
</evidence>
<dbReference type="OrthoDB" id="9797472at2"/>
<feature type="transmembrane region" description="Helical" evidence="7">
    <location>
        <begin position="135"/>
        <end position="156"/>
    </location>
</feature>
<comment type="subcellular location">
    <subcellularLocation>
        <location evidence="1 7">Cell membrane</location>
        <topology evidence="1 7">Multi-pass membrane protein</topology>
    </subcellularLocation>
</comment>
<dbReference type="CDD" id="cd06261">
    <property type="entry name" value="TM_PBP2"/>
    <property type="match status" value="1"/>
</dbReference>
<dbReference type="GO" id="GO:0055085">
    <property type="term" value="P:transmembrane transport"/>
    <property type="evidence" value="ECO:0007669"/>
    <property type="project" value="InterPro"/>
</dbReference>
<dbReference type="GO" id="GO:0005886">
    <property type="term" value="C:plasma membrane"/>
    <property type="evidence" value="ECO:0007669"/>
    <property type="project" value="UniProtKB-SubCell"/>
</dbReference>
<evidence type="ECO:0000313" key="9">
    <source>
        <dbReference type="EMBL" id="AIC96564.1"/>
    </source>
</evidence>
<dbReference type="STRING" id="1246626.BleG1_4025"/>
<feature type="transmembrane region" description="Helical" evidence="7">
    <location>
        <begin position="36"/>
        <end position="57"/>
    </location>
</feature>
<keyword evidence="3" id="KW-1003">Cell membrane</keyword>
<evidence type="ECO:0000256" key="7">
    <source>
        <dbReference type="RuleBase" id="RU363032"/>
    </source>
</evidence>
<organism evidence="9 10">
    <name type="scientific">Shouchella lehensis G1</name>
    <dbReference type="NCBI Taxonomy" id="1246626"/>
    <lineage>
        <taxon>Bacteria</taxon>
        <taxon>Bacillati</taxon>
        <taxon>Bacillota</taxon>
        <taxon>Bacilli</taxon>
        <taxon>Bacillales</taxon>
        <taxon>Bacillaceae</taxon>
        <taxon>Shouchella</taxon>
    </lineage>
</organism>
<feature type="transmembrane region" description="Helical" evidence="7">
    <location>
        <begin position="162"/>
        <end position="178"/>
    </location>
</feature>
<dbReference type="eggNOG" id="COG1173">
    <property type="taxonomic scope" value="Bacteria"/>
</dbReference>
<dbReference type="PATRIC" id="fig|1246626.3.peg.4013"/>
<dbReference type="EMBL" id="CP003923">
    <property type="protein sequence ID" value="AIC96564.1"/>
    <property type="molecule type" value="Genomic_DNA"/>
</dbReference>
<keyword evidence="4 7" id="KW-0812">Transmembrane</keyword>
<name>A0A060M924_9BACI</name>
<feature type="transmembrane region" description="Helical" evidence="7">
    <location>
        <begin position="217"/>
        <end position="243"/>
    </location>
</feature>
<protein>
    <submittedName>
        <fullName evidence="9">Oligopeptide ABC transporter permease</fullName>
    </submittedName>
</protein>
<sequence length="298" mass="31736">MSQETNSQAQIPVKPQKPWIRNWKAFLGRLLSNKSAVFGGSLIIILGIIALIGPLLAPYGIDDKDYAVRLQGPSADYWFGTDHHGRDVFSRILHGMSITFQIGFVSVAIAGTVGTIIGIISAYYGGIIDTIIMRIMDVLIAFPSIVLALAIVATLGPGLDNIIIAIAVSSFPVFAKIARGSTLAVKKLEYIDAVRALGASDSRIIFKHILPNTMSPLIVQTTLSIATGVLSAAGLSFLGLGSAPPSPEWGAMLNTGREYMFQAPHLTYAPGLAIVVFVLAFNVFGDGLRDALDPKSTK</sequence>
<evidence type="ECO:0000256" key="5">
    <source>
        <dbReference type="ARBA" id="ARBA00022989"/>
    </source>
</evidence>
<dbReference type="RefSeq" id="WP_038484801.1">
    <property type="nucleotide sequence ID" value="NZ_CP003923.1"/>
</dbReference>
<feature type="transmembrane region" description="Helical" evidence="7">
    <location>
        <begin position="263"/>
        <end position="285"/>
    </location>
</feature>
<gene>
    <name evidence="9" type="ORF">BleG1_4025</name>
</gene>
<feature type="transmembrane region" description="Helical" evidence="7">
    <location>
        <begin position="98"/>
        <end position="123"/>
    </location>
</feature>
<accession>A0A060M924</accession>
<evidence type="ECO:0000256" key="3">
    <source>
        <dbReference type="ARBA" id="ARBA00022475"/>
    </source>
</evidence>
<dbReference type="Pfam" id="PF12911">
    <property type="entry name" value="OppC_N"/>
    <property type="match status" value="1"/>
</dbReference>